<evidence type="ECO:0000256" key="7">
    <source>
        <dbReference type="ARBA" id="ARBA00023284"/>
    </source>
</evidence>
<dbReference type="SUPFAM" id="SSF51905">
    <property type="entry name" value="FAD/NAD(P)-binding domain"/>
    <property type="match status" value="1"/>
</dbReference>
<dbReference type="InterPro" id="IPR023753">
    <property type="entry name" value="FAD/NAD-binding_dom"/>
</dbReference>
<reference evidence="12" key="1">
    <citation type="submission" date="2016-11" db="UniProtKB">
        <authorList>
            <consortium name="WormBaseParasite"/>
        </authorList>
    </citation>
    <scope>IDENTIFICATION</scope>
</reference>
<keyword evidence="6" id="KW-1015">Disulfide bond</keyword>
<dbReference type="GO" id="GO:0004362">
    <property type="term" value="F:glutathione-disulfide reductase (NADPH) activity"/>
    <property type="evidence" value="ECO:0007669"/>
    <property type="project" value="TreeGrafter"/>
</dbReference>
<dbReference type="GO" id="GO:0005829">
    <property type="term" value="C:cytosol"/>
    <property type="evidence" value="ECO:0007669"/>
    <property type="project" value="TreeGrafter"/>
</dbReference>
<dbReference type="PRINTS" id="PR00368">
    <property type="entry name" value="FADPNR"/>
</dbReference>
<evidence type="ECO:0000256" key="5">
    <source>
        <dbReference type="ARBA" id="ARBA00023002"/>
    </source>
</evidence>
<dbReference type="PROSITE" id="PS51354">
    <property type="entry name" value="GLUTAREDOXIN_2"/>
    <property type="match status" value="1"/>
</dbReference>
<dbReference type="SUPFAM" id="SSF52833">
    <property type="entry name" value="Thioredoxin-like"/>
    <property type="match status" value="1"/>
</dbReference>
<dbReference type="Pfam" id="PF20180">
    <property type="entry name" value="UQCC2_CBP6"/>
    <property type="match status" value="1"/>
</dbReference>
<proteinExistence type="inferred from homology"/>
<dbReference type="WBParaSite" id="Hba_20346">
    <property type="protein sequence ID" value="Hba_20346"/>
    <property type="gene ID" value="Hba_20346"/>
</dbReference>
<dbReference type="Pfam" id="PF02852">
    <property type="entry name" value="Pyr_redox_dim"/>
    <property type="match status" value="1"/>
</dbReference>
<accession>A0A1I7XS38</accession>
<keyword evidence="4 8" id="KW-0274">FAD</keyword>
<dbReference type="GO" id="GO:0045454">
    <property type="term" value="P:cell redox homeostasis"/>
    <property type="evidence" value="ECO:0007669"/>
    <property type="project" value="InterPro"/>
</dbReference>
<evidence type="ECO:0000256" key="4">
    <source>
        <dbReference type="ARBA" id="ARBA00022827"/>
    </source>
</evidence>
<evidence type="ECO:0000256" key="8">
    <source>
        <dbReference type="RuleBase" id="RU003691"/>
    </source>
</evidence>
<name>A0A1I7XS38_HETBA</name>
<evidence type="ECO:0000259" key="9">
    <source>
        <dbReference type="Pfam" id="PF02852"/>
    </source>
</evidence>
<evidence type="ECO:0000256" key="3">
    <source>
        <dbReference type="ARBA" id="ARBA00022630"/>
    </source>
</evidence>
<dbReference type="InterPro" id="IPR036188">
    <property type="entry name" value="FAD/NAD-bd_sf"/>
</dbReference>
<dbReference type="PANTHER" id="PTHR42737">
    <property type="entry name" value="GLUTATHIONE REDUCTASE"/>
    <property type="match status" value="1"/>
</dbReference>
<dbReference type="AlphaFoldDB" id="A0A1I7XS38"/>
<keyword evidence="5 8" id="KW-0560">Oxidoreductase</keyword>
<dbReference type="GO" id="GO:0034599">
    <property type="term" value="P:cellular response to oxidative stress"/>
    <property type="evidence" value="ECO:0007669"/>
    <property type="project" value="TreeGrafter"/>
</dbReference>
<evidence type="ECO:0000259" key="10">
    <source>
        <dbReference type="Pfam" id="PF07992"/>
    </source>
</evidence>
<protein>
    <submittedName>
        <fullName evidence="12">Glutaredoxin domain-containing protein</fullName>
    </submittedName>
</protein>
<dbReference type="GO" id="GO:0006749">
    <property type="term" value="P:glutathione metabolic process"/>
    <property type="evidence" value="ECO:0007669"/>
    <property type="project" value="TreeGrafter"/>
</dbReference>
<dbReference type="Gene3D" id="3.40.30.10">
    <property type="entry name" value="Glutaredoxin"/>
    <property type="match status" value="1"/>
</dbReference>
<dbReference type="GO" id="GO:0005739">
    <property type="term" value="C:mitochondrion"/>
    <property type="evidence" value="ECO:0007669"/>
    <property type="project" value="TreeGrafter"/>
</dbReference>
<feature type="domain" description="Pyridine nucleotide-disulphide oxidoreductase dimerisation" evidence="9">
    <location>
        <begin position="535"/>
        <end position="644"/>
    </location>
</feature>
<dbReference type="Pfam" id="PF07992">
    <property type="entry name" value="Pyr_redox_2"/>
    <property type="match status" value="1"/>
</dbReference>
<dbReference type="PRINTS" id="PR00411">
    <property type="entry name" value="PNDRDTASEI"/>
</dbReference>
<dbReference type="GO" id="GO:0050660">
    <property type="term" value="F:flavin adenine dinucleotide binding"/>
    <property type="evidence" value="ECO:0007669"/>
    <property type="project" value="InterPro"/>
</dbReference>
<dbReference type="SUPFAM" id="SSF55424">
    <property type="entry name" value="FAD/NAD-linked reductases, dimerisation (C-terminal) domain"/>
    <property type="match status" value="1"/>
</dbReference>
<evidence type="ECO:0000256" key="6">
    <source>
        <dbReference type="ARBA" id="ARBA00023157"/>
    </source>
</evidence>
<dbReference type="PROSITE" id="PS00076">
    <property type="entry name" value="PYRIDINE_REDOX_1"/>
    <property type="match status" value="1"/>
</dbReference>
<evidence type="ECO:0000313" key="12">
    <source>
        <dbReference type="WBParaSite" id="Hba_20346"/>
    </source>
</evidence>
<evidence type="ECO:0000313" key="11">
    <source>
        <dbReference type="Proteomes" id="UP000095283"/>
    </source>
</evidence>
<comment type="similarity">
    <text evidence="2 8">Belongs to the class-I pyridine nucleotide-disulfide oxidoreductase family.</text>
</comment>
<comment type="cofactor">
    <cofactor evidence="1">
        <name>FAD</name>
        <dbReference type="ChEBI" id="CHEBI:57692"/>
    </cofactor>
</comment>
<dbReference type="Gene3D" id="3.50.50.60">
    <property type="entry name" value="FAD/NAD(P)-binding domain"/>
    <property type="match status" value="2"/>
</dbReference>
<dbReference type="InterPro" id="IPR012999">
    <property type="entry name" value="Pyr_OxRdtase_I_AS"/>
</dbReference>
<dbReference type="InterPro" id="IPR046952">
    <property type="entry name" value="GSHR/TRXR-like"/>
</dbReference>
<evidence type="ECO:0000256" key="2">
    <source>
        <dbReference type="ARBA" id="ARBA00007532"/>
    </source>
</evidence>
<organism evidence="11 12">
    <name type="scientific">Heterorhabditis bacteriophora</name>
    <name type="common">Entomopathogenic nematode worm</name>
    <dbReference type="NCBI Taxonomy" id="37862"/>
    <lineage>
        <taxon>Eukaryota</taxon>
        <taxon>Metazoa</taxon>
        <taxon>Ecdysozoa</taxon>
        <taxon>Nematoda</taxon>
        <taxon>Chromadorea</taxon>
        <taxon>Rhabditida</taxon>
        <taxon>Rhabditina</taxon>
        <taxon>Rhabditomorpha</taxon>
        <taxon>Strongyloidea</taxon>
        <taxon>Heterorhabditidae</taxon>
        <taxon>Heterorhabditis</taxon>
    </lineage>
</organism>
<sequence>MSKHLYKQYAQLIAKWPRDLNKNPERDLSIILKSELERQFKQDRSPFLREPGLCEKRLKALEQIFSNDTASLYSHNYRSGIFGLNLEQLQSKSPNPLTEQDSVTSSVSRLLTAISSTFCGTTSAELLHTKELNVFTTNKESGGQVENVKELDGKDEVKNALRQVAAAKLVVVYSGNEISLKRFYLLMKNSVQAVGTVDITPVRVSEQAKKCIQDLTLLTQWPLVYVKGDPVGGLDELQKLASSGILAEWLKDHKYDLIVIGGGSGGLAAAKEAARLGKKVACLDYVKPSPQGSTWGLGGTCVNVGCIPKKLMHRASMLGHSIKDAKMFGWRIPEGEISHNWTSLRNSIQDHIASLNWGYRVQLREKMVGLHVCILQSFINIISVMICSRCRILLKRPYVLALPMFLWNVLVFSEVLDMMLRGVPLRIEEIEPKSMEKAGVLRVFWEKTLADGSKIETSEEYNTVKLKLQYLLTCIQIHSLLKGRREQSISCPYVYSIGDVLENTPELTPVAIQAGRVLMRRLYMGTDEVTEYDAVPTTVFTPLEYGSCGLSEELAHSRYGRENVVVYHAVFLPLEYTVAERMDKDHCYCKLICLKSEDVGYHILSPWAGEVTQGFAISLKMACTKRDFDRLIGIHPTVAENFTTLTLVKKEGDEELKANDFEPTEKRVMMETLAVGFLGMLIESLHTQASLIPPGVKFIVDLEVQAMDAIKATLGAQVLGSNYTFILMDLSDFPLFSNFLC</sequence>
<keyword evidence="3 8" id="KW-0285">Flavoprotein</keyword>
<keyword evidence="7 8" id="KW-0676">Redox-active center</keyword>
<feature type="domain" description="FAD/NAD(P)-binding" evidence="10">
    <location>
        <begin position="255"/>
        <end position="367"/>
    </location>
</feature>
<dbReference type="InterPro" id="IPR016156">
    <property type="entry name" value="FAD/NAD-linked_Rdtase_dimer_sf"/>
</dbReference>
<dbReference type="InterPro" id="IPR004099">
    <property type="entry name" value="Pyr_nucl-diS_OxRdtase_dimer"/>
</dbReference>
<dbReference type="InterPro" id="IPR036249">
    <property type="entry name" value="Thioredoxin-like_sf"/>
</dbReference>
<evidence type="ECO:0000256" key="1">
    <source>
        <dbReference type="ARBA" id="ARBA00001974"/>
    </source>
</evidence>
<dbReference type="Gene3D" id="3.30.390.30">
    <property type="match status" value="1"/>
</dbReference>
<dbReference type="Proteomes" id="UP000095283">
    <property type="component" value="Unplaced"/>
</dbReference>
<keyword evidence="11" id="KW-1185">Reference proteome</keyword>
<dbReference type="PANTHER" id="PTHR42737:SF2">
    <property type="entry name" value="GLUTATHIONE REDUCTASE"/>
    <property type="match status" value="1"/>
</dbReference>